<dbReference type="GO" id="GO:0000155">
    <property type="term" value="F:phosphorelay sensor kinase activity"/>
    <property type="evidence" value="ECO:0007669"/>
    <property type="project" value="InterPro"/>
</dbReference>
<name>A0A081C040_VECG1</name>
<dbReference type="SUPFAM" id="SSF47384">
    <property type="entry name" value="Homodimeric domain of signal transducing histidine kinase"/>
    <property type="match status" value="1"/>
</dbReference>
<keyword evidence="10" id="KW-0472">Membrane</keyword>
<sequence length="944" mass="106220">MRMKSIWGKLALKISLVLIVVLTIIGVADVYQRYQQNVAALQAKEERILQQLSLILGSPVYNIDYPQIEKILSIYLQDQDVLAINIVEHDHVIKSLGKASPESQELVDLTQQTVPYPAADQKSAQILHEEEVLATVTILFSRQTIHAEMQRAILIDVSSLVFAIISVSLMVLVLMKTHVTRHLWYLIQVAQQVAVGNVNVALNKDVSNDEIGQLHLAIQHMIAYIKNATSVAEQVARQQLQVEILPASDHDVLNHSLQKMVTNLQAMIAQNAQTLQKIEHQNWLNEGLNQLNANLLGQMSLAETCQRAISFLARYVNAGRGVLYLYDAERHVLTFGGSFAFTEDEHTKQTYRLGEGVIGQVALERRPIVLKNLSGKNYRIHTGIVSESPNSTYTVPLIYNKELYGALELASYEPFDDRQQHFLHEASQVTATVIFSALQRERVQELLRTSEQAILEAENAEQIAQQQREEAQKANAQLKEQQQQLQQQSEEMRQINAHLEEQQQQLQQQSEELRQQNEHLNQAKEELVLRAKQMELVSQERLEYFANMSHELQGPIQSITLLSGILSKNEKGTFEPHEVQQLAAIYNSGQELLRLLNNMLELRKIEAGALTVLPARFSSADVLANCQETFQTVAQEKGVNLIVQDELRATLETDQEKIAHILQNLLSIAFRYTTQGSVTLNISPQRDKPGIVQFSISDTGTHVPREKYQIVTDSAQGLTSGVSKDFDVTELEFAIASAYAKLLKGTLEILSQEEQGNLMILSLPANPEPIPMRVDQPEYPLEMSAALWQKATVHGPEMDRPSANIQAYSQALTISEQPDLAGKKILIADDDMKNVFVLASALENQGATVVEVHNGKIALDVLRQDNEVDMLLLDIMMPVMDGYATLREIRGDERLKHLPVIVLTAKTLENERQRCLEAGADEYVSKPVDHDAFIRLINTWVKRR</sequence>
<dbReference type="InterPro" id="IPR001789">
    <property type="entry name" value="Sig_transdc_resp-reg_receiver"/>
</dbReference>
<protein>
    <recommendedName>
        <fullName evidence="3">histidine kinase</fullName>
        <ecNumber evidence="3">2.7.13.3</ecNumber>
    </recommendedName>
</protein>
<dbReference type="InterPro" id="IPR005467">
    <property type="entry name" value="His_kinase_dom"/>
</dbReference>
<evidence type="ECO:0000256" key="6">
    <source>
        <dbReference type="ARBA" id="ARBA00022777"/>
    </source>
</evidence>
<feature type="domain" description="Histidine kinase" evidence="11">
    <location>
        <begin position="547"/>
        <end position="767"/>
    </location>
</feature>
<dbReference type="SMART" id="SM00448">
    <property type="entry name" value="REC"/>
    <property type="match status" value="1"/>
</dbReference>
<comment type="catalytic activity">
    <reaction evidence="1">
        <text>ATP + protein L-histidine = ADP + protein N-phospho-L-histidine.</text>
        <dbReference type="EC" id="2.7.13.3"/>
    </reaction>
</comment>
<evidence type="ECO:0000256" key="4">
    <source>
        <dbReference type="ARBA" id="ARBA00022553"/>
    </source>
</evidence>
<dbReference type="Proteomes" id="UP000030661">
    <property type="component" value="Unassembled WGS sequence"/>
</dbReference>
<dbReference type="InterPro" id="IPR036097">
    <property type="entry name" value="HisK_dim/P_sf"/>
</dbReference>
<reference evidence="14" key="1">
    <citation type="journal article" date="2015" name="PeerJ">
        <title>First genomic representation of candidate bacterial phylum KSB3 points to enhanced environmental sensing as a trigger of wastewater bulking.</title>
        <authorList>
            <person name="Sekiguchi Y."/>
            <person name="Ohashi A."/>
            <person name="Parks D.H."/>
            <person name="Yamauchi T."/>
            <person name="Tyson G.W."/>
            <person name="Hugenholtz P."/>
        </authorList>
    </citation>
    <scope>NUCLEOTIDE SEQUENCE [LARGE SCALE GENOMIC DNA]</scope>
</reference>
<evidence type="ECO:0000259" key="13">
    <source>
        <dbReference type="PROSITE" id="PS50885"/>
    </source>
</evidence>
<dbReference type="Gene3D" id="3.40.50.2300">
    <property type="match status" value="1"/>
</dbReference>
<keyword evidence="7" id="KW-0902">Two-component regulatory system</keyword>
<evidence type="ECO:0000259" key="12">
    <source>
        <dbReference type="PROSITE" id="PS50110"/>
    </source>
</evidence>
<comment type="subcellular location">
    <subcellularLocation>
        <location evidence="2">Membrane</location>
    </subcellularLocation>
</comment>
<dbReference type="SUPFAM" id="SSF52172">
    <property type="entry name" value="CheY-like"/>
    <property type="match status" value="1"/>
</dbReference>
<dbReference type="PANTHER" id="PTHR45339:SF1">
    <property type="entry name" value="HYBRID SIGNAL TRANSDUCTION HISTIDINE KINASE J"/>
    <property type="match status" value="1"/>
</dbReference>
<evidence type="ECO:0000256" key="5">
    <source>
        <dbReference type="ARBA" id="ARBA00022679"/>
    </source>
</evidence>
<dbReference type="Gene3D" id="1.10.287.130">
    <property type="match status" value="1"/>
</dbReference>
<organism evidence="14">
    <name type="scientific">Vecturithrix granuli</name>
    <dbReference type="NCBI Taxonomy" id="1499967"/>
    <lineage>
        <taxon>Bacteria</taxon>
        <taxon>Candidatus Moduliflexota</taxon>
        <taxon>Candidatus Vecturitrichia</taxon>
        <taxon>Candidatus Vecturitrichales</taxon>
        <taxon>Candidatus Vecturitrichaceae</taxon>
        <taxon>Candidatus Vecturithrix</taxon>
    </lineage>
</organism>
<dbReference type="SMART" id="SM00388">
    <property type="entry name" value="HisKA"/>
    <property type="match status" value="1"/>
</dbReference>
<dbReference type="SUPFAM" id="SSF55781">
    <property type="entry name" value="GAF domain-like"/>
    <property type="match status" value="1"/>
</dbReference>
<evidence type="ECO:0000313" key="15">
    <source>
        <dbReference type="Proteomes" id="UP000030661"/>
    </source>
</evidence>
<gene>
    <name evidence="14" type="ORF">U27_04917</name>
</gene>
<dbReference type="Gene3D" id="3.30.450.40">
    <property type="match status" value="1"/>
</dbReference>
<dbReference type="InterPro" id="IPR003660">
    <property type="entry name" value="HAMP_dom"/>
</dbReference>
<keyword evidence="5" id="KW-0808">Transferase</keyword>
<dbReference type="eggNOG" id="COG3437">
    <property type="taxonomic scope" value="Bacteria"/>
</dbReference>
<evidence type="ECO:0000256" key="1">
    <source>
        <dbReference type="ARBA" id="ARBA00000085"/>
    </source>
</evidence>
<feature type="transmembrane region" description="Helical" evidence="10">
    <location>
        <begin position="152"/>
        <end position="175"/>
    </location>
</feature>
<accession>A0A081C040</accession>
<dbReference type="CDD" id="cd06225">
    <property type="entry name" value="HAMP"/>
    <property type="match status" value="1"/>
</dbReference>
<dbReference type="InterPro" id="IPR003594">
    <property type="entry name" value="HATPase_dom"/>
</dbReference>
<evidence type="ECO:0000256" key="7">
    <source>
        <dbReference type="ARBA" id="ARBA00023012"/>
    </source>
</evidence>
<evidence type="ECO:0000313" key="14">
    <source>
        <dbReference type="EMBL" id="GAK57945.1"/>
    </source>
</evidence>
<dbReference type="SUPFAM" id="SSF158472">
    <property type="entry name" value="HAMP domain-like"/>
    <property type="match status" value="1"/>
</dbReference>
<dbReference type="InterPro" id="IPR011006">
    <property type="entry name" value="CheY-like_superfamily"/>
</dbReference>
<feature type="transmembrane region" description="Helical" evidence="10">
    <location>
        <begin position="6"/>
        <end position="28"/>
    </location>
</feature>
<dbReference type="Gene3D" id="3.30.565.10">
    <property type="entry name" value="Histidine kinase-like ATPase, C-terminal domain"/>
    <property type="match status" value="1"/>
</dbReference>
<dbReference type="AlphaFoldDB" id="A0A081C040"/>
<evidence type="ECO:0000256" key="8">
    <source>
        <dbReference type="PROSITE-ProRule" id="PRU00169"/>
    </source>
</evidence>
<evidence type="ECO:0000259" key="11">
    <source>
        <dbReference type="PROSITE" id="PS50109"/>
    </source>
</evidence>
<dbReference type="SMART" id="SM00065">
    <property type="entry name" value="GAF"/>
    <property type="match status" value="1"/>
</dbReference>
<feature type="domain" description="Response regulatory" evidence="12">
    <location>
        <begin position="824"/>
        <end position="941"/>
    </location>
</feature>
<dbReference type="Pfam" id="PF02518">
    <property type="entry name" value="HATPase_c"/>
    <property type="match status" value="1"/>
</dbReference>
<keyword evidence="6 14" id="KW-0418">Kinase</keyword>
<evidence type="ECO:0000256" key="10">
    <source>
        <dbReference type="SAM" id="Phobius"/>
    </source>
</evidence>
<keyword evidence="15" id="KW-1185">Reference proteome</keyword>
<dbReference type="PROSITE" id="PS50109">
    <property type="entry name" value="HIS_KIN"/>
    <property type="match status" value="1"/>
</dbReference>
<dbReference type="PROSITE" id="PS50885">
    <property type="entry name" value="HAMP"/>
    <property type="match status" value="1"/>
</dbReference>
<feature type="domain" description="HAMP" evidence="13">
    <location>
        <begin position="177"/>
        <end position="230"/>
    </location>
</feature>
<dbReference type="SMART" id="SM00387">
    <property type="entry name" value="HATPase_c"/>
    <property type="match status" value="1"/>
</dbReference>
<dbReference type="InterPro" id="IPR036890">
    <property type="entry name" value="HATPase_C_sf"/>
</dbReference>
<dbReference type="PROSITE" id="PS50110">
    <property type="entry name" value="RESPONSE_REGULATORY"/>
    <property type="match status" value="1"/>
</dbReference>
<dbReference type="Gene3D" id="6.10.340.10">
    <property type="match status" value="1"/>
</dbReference>
<dbReference type="SUPFAM" id="SSF55874">
    <property type="entry name" value="ATPase domain of HSP90 chaperone/DNA topoisomerase II/histidine kinase"/>
    <property type="match status" value="1"/>
</dbReference>
<keyword evidence="10" id="KW-1133">Transmembrane helix</keyword>
<dbReference type="InterPro" id="IPR029016">
    <property type="entry name" value="GAF-like_dom_sf"/>
</dbReference>
<dbReference type="STRING" id="1499967.U27_04917"/>
<dbReference type="CDD" id="cd00082">
    <property type="entry name" value="HisKA"/>
    <property type="match status" value="1"/>
</dbReference>
<feature type="coiled-coil region" evidence="9">
    <location>
        <begin position="440"/>
        <end position="537"/>
    </location>
</feature>
<keyword evidence="10" id="KW-0812">Transmembrane</keyword>
<evidence type="ECO:0000256" key="9">
    <source>
        <dbReference type="SAM" id="Coils"/>
    </source>
</evidence>
<proteinExistence type="predicted"/>
<dbReference type="Pfam" id="PF00512">
    <property type="entry name" value="HisKA"/>
    <property type="match status" value="1"/>
</dbReference>
<dbReference type="EMBL" id="DF820466">
    <property type="protein sequence ID" value="GAK57945.1"/>
    <property type="molecule type" value="Genomic_DNA"/>
</dbReference>
<feature type="modified residue" description="4-aspartylphosphate" evidence="8">
    <location>
        <position position="874"/>
    </location>
</feature>
<dbReference type="eggNOG" id="COG4251">
    <property type="taxonomic scope" value="Bacteria"/>
</dbReference>
<dbReference type="HOGENOM" id="CLU_311165_0_0_0"/>
<evidence type="ECO:0000256" key="2">
    <source>
        <dbReference type="ARBA" id="ARBA00004370"/>
    </source>
</evidence>
<keyword evidence="4 8" id="KW-0597">Phosphoprotein</keyword>
<dbReference type="PANTHER" id="PTHR45339">
    <property type="entry name" value="HYBRID SIGNAL TRANSDUCTION HISTIDINE KINASE J"/>
    <property type="match status" value="1"/>
</dbReference>
<dbReference type="InterPro" id="IPR003018">
    <property type="entry name" value="GAF"/>
</dbReference>
<dbReference type="Pfam" id="PF00072">
    <property type="entry name" value="Response_reg"/>
    <property type="match status" value="1"/>
</dbReference>
<keyword evidence="9" id="KW-0175">Coiled coil</keyword>
<evidence type="ECO:0000256" key="3">
    <source>
        <dbReference type="ARBA" id="ARBA00012438"/>
    </source>
</evidence>
<dbReference type="GO" id="GO:0016020">
    <property type="term" value="C:membrane"/>
    <property type="evidence" value="ECO:0007669"/>
    <property type="project" value="UniProtKB-SubCell"/>
</dbReference>
<dbReference type="EC" id="2.7.13.3" evidence="3"/>
<dbReference type="InterPro" id="IPR003661">
    <property type="entry name" value="HisK_dim/P_dom"/>
</dbReference>
<dbReference type="CDD" id="cd17574">
    <property type="entry name" value="REC_OmpR"/>
    <property type="match status" value="1"/>
</dbReference>
<dbReference type="Pfam" id="PF13185">
    <property type="entry name" value="GAF_2"/>
    <property type="match status" value="1"/>
</dbReference>